<feature type="compositionally biased region" description="Low complexity" evidence="1">
    <location>
        <begin position="42"/>
        <end position="79"/>
    </location>
</feature>
<comment type="caution">
    <text evidence="3">The sequence shown here is derived from an EMBL/GenBank/DDBJ whole genome shotgun (WGS) entry which is preliminary data.</text>
</comment>
<dbReference type="SMART" id="SM00799">
    <property type="entry name" value="DENN"/>
    <property type="match status" value="1"/>
</dbReference>
<evidence type="ECO:0000259" key="2">
    <source>
        <dbReference type="PROSITE" id="PS50211"/>
    </source>
</evidence>
<dbReference type="EMBL" id="AJWJ01000064">
    <property type="protein sequence ID" value="KAF2076344.1"/>
    <property type="molecule type" value="Genomic_DNA"/>
</dbReference>
<feature type="compositionally biased region" description="Low complexity" evidence="1">
    <location>
        <begin position="361"/>
        <end position="370"/>
    </location>
</feature>
<name>A0A8J4Q1R9_9MYCE</name>
<dbReference type="InterPro" id="IPR043153">
    <property type="entry name" value="DENN_C"/>
</dbReference>
<dbReference type="Gene3D" id="3.30.450.200">
    <property type="match status" value="1"/>
</dbReference>
<dbReference type="Pfam" id="PF02141">
    <property type="entry name" value="DENN"/>
    <property type="match status" value="1"/>
</dbReference>
<dbReference type="PANTHER" id="PTHR15288:SF26">
    <property type="entry name" value="DENN DOMAIN-CONTAINING PROTEIN"/>
    <property type="match status" value="1"/>
</dbReference>
<feature type="compositionally biased region" description="Basic and acidic residues" evidence="1">
    <location>
        <begin position="377"/>
        <end position="411"/>
    </location>
</feature>
<dbReference type="SMART" id="SM00800">
    <property type="entry name" value="uDENN"/>
    <property type="match status" value="1"/>
</dbReference>
<feature type="compositionally biased region" description="Basic and acidic residues" evidence="1">
    <location>
        <begin position="351"/>
        <end position="360"/>
    </location>
</feature>
<evidence type="ECO:0000256" key="1">
    <source>
        <dbReference type="SAM" id="MobiDB-lite"/>
    </source>
</evidence>
<feature type="region of interest" description="Disordered" evidence="1">
    <location>
        <begin position="1"/>
        <end position="79"/>
    </location>
</feature>
<dbReference type="InterPro" id="IPR005112">
    <property type="entry name" value="dDENN_dom"/>
</dbReference>
<protein>
    <recommendedName>
        <fullName evidence="2">UDENN domain-containing protein</fullName>
    </recommendedName>
</protein>
<gene>
    <name evidence="3" type="ORF">CYY_002350</name>
</gene>
<dbReference type="Gene3D" id="3.40.50.11500">
    <property type="match status" value="1"/>
</dbReference>
<dbReference type="Pfam" id="PF03455">
    <property type="entry name" value="dDENN"/>
    <property type="match status" value="1"/>
</dbReference>
<dbReference type="PANTHER" id="PTHR15288">
    <property type="entry name" value="DENN DOMAIN-CONTAINING PROTEIN 2"/>
    <property type="match status" value="1"/>
</dbReference>
<feature type="domain" description="UDENN" evidence="2">
    <location>
        <begin position="181"/>
        <end position="695"/>
    </location>
</feature>
<dbReference type="Pfam" id="PF03456">
    <property type="entry name" value="uDENN"/>
    <property type="match status" value="1"/>
</dbReference>
<dbReference type="PROSITE" id="PS50211">
    <property type="entry name" value="DENN"/>
    <property type="match status" value="1"/>
</dbReference>
<dbReference type="AlphaFoldDB" id="A0A8J4Q1R9"/>
<evidence type="ECO:0000313" key="4">
    <source>
        <dbReference type="Proteomes" id="UP000695562"/>
    </source>
</evidence>
<proteinExistence type="predicted"/>
<evidence type="ECO:0000313" key="3">
    <source>
        <dbReference type="EMBL" id="KAF2076344.1"/>
    </source>
</evidence>
<dbReference type="InterPro" id="IPR001194">
    <property type="entry name" value="cDENN_dom"/>
</dbReference>
<dbReference type="InterPro" id="IPR037516">
    <property type="entry name" value="Tripartite_DENN"/>
</dbReference>
<dbReference type="InterPro" id="IPR005113">
    <property type="entry name" value="uDENN_dom"/>
</dbReference>
<organism evidence="3 4">
    <name type="scientific">Polysphondylium violaceum</name>
    <dbReference type="NCBI Taxonomy" id="133409"/>
    <lineage>
        <taxon>Eukaryota</taxon>
        <taxon>Amoebozoa</taxon>
        <taxon>Evosea</taxon>
        <taxon>Eumycetozoa</taxon>
        <taxon>Dictyostelia</taxon>
        <taxon>Dictyosteliales</taxon>
        <taxon>Dictyosteliaceae</taxon>
        <taxon>Polysphondylium</taxon>
    </lineage>
</organism>
<dbReference type="Proteomes" id="UP000695562">
    <property type="component" value="Unassembled WGS sequence"/>
</dbReference>
<dbReference type="OrthoDB" id="6019893at2759"/>
<feature type="region of interest" description="Disordered" evidence="1">
    <location>
        <begin position="351"/>
        <end position="411"/>
    </location>
</feature>
<feature type="region of interest" description="Disordered" evidence="1">
    <location>
        <begin position="148"/>
        <end position="171"/>
    </location>
</feature>
<keyword evidence="4" id="KW-1185">Reference proteome</keyword>
<sequence>MDESLINSNSNIEEQQQVVNLQQQQQDKEEFTEDLSTDTLSRNDSISSIDTNSSSAPLSPVNNSVDNTNNSNSQQQQQLHNSITTLTVEITDKITPATTSPIQITEDMIASPPTMSEIIDENSTNINLQSLQISEEVKEDELINIQKQEQQEQQQVEEEEKEQQQPTTPPQEIINIPKLFEHFIVVGLPADSNPRIGFIHKPELLFSYPPDKEVPPKVTEFCFPNGIIPYIIKRTPSCSNLNEVLFGQPHLHTSNHFYTFVLSGQEPLYGICVSKPELLVTTPNFFSNQPKTLDKLPHYISTTRCYCFLSKVPIFQIHFDVLLYILAQDRLITITRELSSAEDEIIKSEQEMKKEKEKELQQQQQEQQQQHPVETPETTKEKDQSKEEQENNVDDKDKNNDDKEGGIVPKQDDYKHLVDKQNLLEILKYYYSQSIGSPGSSYEFMFPGEVNLRKYNIPNGRNKNEVNSKSISEWAISGAFLNLTLENILKILGAVLLEQRVVFVCENLSTLSSVCFSMVSFIHPFIWQGLFMPILPLALVDYLEAPVPFIAGVQVLRKKNFEGLIVDISNNKIIYNGCHPPPLIPEFLKLFGNLQNYNQLLSQNKNFNPIKNTPKQMESIQNIFNTIQQYIWWLVKKIESQFLQCKIDDSLDIEKHKLKFLSSVSEHNKDFVKMLLDTQHFSYFLHEVVLPIQIQKQKQQEQQDQKEQQLK</sequence>
<accession>A0A8J4Q1R9</accession>
<feature type="compositionally biased region" description="Polar residues" evidence="1">
    <location>
        <begin position="1"/>
        <end position="14"/>
    </location>
</feature>
<reference evidence="3" key="1">
    <citation type="submission" date="2020-01" db="EMBL/GenBank/DDBJ databases">
        <title>Development of genomics and gene disruption for Polysphondylium violaceum indicates a role for the polyketide synthase stlB in stalk morphogenesis.</title>
        <authorList>
            <person name="Narita B."/>
            <person name="Kawabe Y."/>
            <person name="Kin K."/>
            <person name="Saito T."/>
            <person name="Gibbs R."/>
            <person name="Kuspa A."/>
            <person name="Muzny D."/>
            <person name="Queller D."/>
            <person name="Richards S."/>
            <person name="Strassman J."/>
            <person name="Sucgang R."/>
            <person name="Worley K."/>
            <person name="Schaap P."/>
        </authorList>
    </citation>
    <scope>NUCLEOTIDE SEQUENCE</scope>
    <source>
        <strain evidence="3">QSvi11</strain>
    </source>
</reference>
<dbReference type="InterPro" id="IPR051942">
    <property type="entry name" value="DENN_domain_containing_2"/>
</dbReference>
<feature type="compositionally biased region" description="Low complexity" evidence="1">
    <location>
        <begin position="15"/>
        <end position="25"/>
    </location>
</feature>